<accession>A0A3P8C7U1</accession>
<name>A0A183GCI4_HELPZ</name>
<evidence type="ECO:0000313" key="5">
    <source>
        <dbReference type="WBParaSite" id="HPBE_0001988101-mRNA-1"/>
    </source>
</evidence>
<evidence type="ECO:0000256" key="1">
    <source>
        <dbReference type="SAM" id="Coils"/>
    </source>
</evidence>
<reference evidence="5" key="2">
    <citation type="submission" date="2019-09" db="UniProtKB">
        <authorList>
            <consortium name="WormBaseParasite"/>
        </authorList>
    </citation>
    <scope>IDENTIFICATION</scope>
</reference>
<gene>
    <name evidence="3" type="ORF">HPBE_LOCUS19879</name>
</gene>
<feature type="compositionally biased region" description="Polar residues" evidence="2">
    <location>
        <begin position="103"/>
        <end position="113"/>
    </location>
</feature>
<dbReference type="WBParaSite" id="HPBE_0001988101-mRNA-1">
    <property type="protein sequence ID" value="HPBE_0001988101-mRNA-1"/>
    <property type="gene ID" value="HPBE_0001988101"/>
</dbReference>
<evidence type="ECO:0000313" key="4">
    <source>
        <dbReference type="Proteomes" id="UP000050761"/>
    </source>
</evidence>
<dbReference type="EMBL" id="UZAH01031686">
    <property type="protein sequence ID" value="VDP17168.1"/>
    <property type="molecule type" value="Genomic_DNA"/>
</dbReference>
<evidence type="ECO:0000313" key="3">
    <source>
        <dbReference type="EMBL" id="VDP17168.1"/>
    </source>
</evidence>
<accession>A0A183GCI4</accession>
<dbReference type="OrthoDB" id="5850875at2759"/>
<keyword evidence="1" id="KW-0175">Coiled coil</keyword>
<feature type="coiled-coil region" evidence="1">
    <location>
        <begin position="54"/>
        <end position="81"/>
    </location>
</feature>
<feature type="region of interest" description="Disordered" evidence="2">
    <location>
        <begin position="89"/>
        <end position="115"/>
    </location>
</feature>
<keyword evidence="4" id="KW-1185">Reference proteome</keyword>
<feature type="region of interest" description="Disordered" evidence="2">
    <location>
        <begin position="1"/>
        <end position="29"/>
    </location>
</feature>
<dbReference type="AlphaFoldDB" id="A0A183GCI4"/>
<evidence type="ECO:0000256" key="2">
    <source>
        <dbReference type="SAM" id="MobiDB-lite"/>
    </source>
</evidence>
<protein>
    <submittedName>
        <fullName evidence="5">TSC-22/dip/bun family protein</fullName>
    </submittedName>
</protein>
<proteinExistence type="predicted"/>
<organism evidence="4 5">
    <name type="scientific">Heligmosomoides polygyrus</name>
    <name type="common">Parasitic roundworm</name>
    <dbReference type="NCBI Taxonomy" id="6339"/>
    <lineage>
        <taxon>Eukaryota</taxon>
        <taxon>Metazoa</taxon>
        <taxon>Ecdysozoa</taxon>
        <taxon>Nematoda</taxon>
        <taxon>Chromadorea</taxon>
        <taxon>Rhabditida</taxon>
        <taxon>Rhabditina</taxon>
        <taxon>Rhabditomorpha</taxon>
        <taxon>Strongyloidea</taxon>
        <taxon>Heligmosomidae</taxon>
        <taxon>Heligmosomoides</taxon>
    </lineage>
</organism>
<reference evidence="3 4" key="1">
    <citation type="submission" date="2018-11" db="EMBL/GenBank/DDBJ databases">
        <authorList>
            <consortium name="Pathogen Informatics"/>
        </authorList>
    </citation>
    <scope>NUCLEOTIDE SEQUENCE [LARGE SCALE GENOMIC DNA]</scope>
</reference>
<sequence length="247" mass="27564">MSTPVPAARSKGGIKRFCPANSPSSPSIDPVRLTDSLKEVNESAAVPACVKNAFNSLVVELTSLKRERDKLLEENQILRSRLGLRPGSSVHDTVADVPDDGQGSRSIRTTAVQPTDERDLKRLQSIVINGIPELDSTDIESRVRYDFLSVRNILFHIGVECLPVTVYRLDRPIIGRSRLLKVVLPSSRFQCLADRLAPRLRSFPERGVHIRESLSQEERMRRCEAYRSSIANSSQNVMHNTNSVHGN</sequence>
<dbReference type="Proteomes" id="UP000050761">
    <property type="component" value="Unassembled WGS sequence"/>
</dbReference>